<gene>
    <name evidence="3" type="ORF">VMCG_10132</name>
</gene>
<sequence>MPVLTSAGSNSEVSHLSGHLHGDRSSVSRFDPSFGAIATILAVALLFRRFALPWLSRRRRQHDIRGSPRTEASGSKVPPNIQPLPESFWVRPGQGPDHFAEQASWNISRGEASGTAPVGLGGSVEGSSPGSMEEEERTTPTRDWSRGVSTFLSPGATQESSGLSYPGQVFPADAPGGEESHDVRISSSSLSSSPLEYAGSASGGSVEKGKDNMDDDYSWVHSGPGSVVSASRSSTPFFGQPDDITDGASGSVPIIGGGPSRRRRFELNFAKPPLPPTRPGENPVYLAHRSSFETRRPPDTYAQSVPAGLGIVGAGITRQVDGRGPEPDYNAAATCPRSATSGPTSIDSPSISSYTKGYSTQSIAAPGIHMPQEVDAQAIGTRTRAQLSPDHAITPSSYPSTSPLLPPPPPTTDYQFDLAEIMFPGAGAVDGGIRVIPGPIHNHSVGELVDVKGEVVGVFDDSAEGWKRHTRVYGGGVCLACAAAGGGGFYGARARPEDKR</sequence>
<protein>
    <submittedName>
        <fullName evidence="3">Uncharacterized protein</fullName>
    </submittedName>
</protein>
<name>A0A423VDA0_9PEZI</name>
<dbReference type="AlphaFoldDB" id="A0A423VDA0"/>
<feature type="region of interest" description="Disordered" evidence="1">
    <location>
        <begin position="110"/>
        <end position="212"/>
    </location>
</feature>
<keyword evidence="2" id="KW-1133">Transmembrane helix</keyword>
<feature type="compositionally biased region" description="Polar residues" evidence="1">
    <location>
        <begin position="337"/>
        <end position="356"/>
    </location>
</feature>
<accession>A0A423VDA0</accession>
<feature type="transmembrane region" description="Helical" evidence="2">
    <location>
        <begin position="33"/>
        <end position="51"/>
    </location>
</feature>
<feature type="compositionally biased region" description="Polar residues" evidence="1">
    <location>
        <begin position="1"/>
        <end position="14"/>
    </location>
</feature>
<feature type="region of interest" description="Disordered" evidence="1">
    <location>
        <begin position="383"/>
        <end position="411"/>
    </location>
</feature>
<keyword evidence="2" id="KW-0472">Membrane</keyword>
<organism evidence="3 4">
    <name type="scientific">Cytospora schulzeri</name>
    <dbReference type="NCBI Taxonomy" id="448051"/>
    <lineage>
        <taxon>Eukaryota</taxon>
        <taxon>Fungi</taxon>
        <taxon>Dikarya</taxon>
        <taxon>Ascomycota</taxon>
        <taxon>Pezizomycotina</taxon>
        <taxon>Sordariomycetes</taxon>
        <taxon>Sordariomycetidae</taxon>
        <taxon>Diaporthales</taxon>
        <taxon>Cytosporaceae</taxon>
        <taxon>Cytospora</taxon>
    </lineage>
</organism>
<reference evidence="3 4" key="1">
    <citation type="submission" date="2015-09" db="EMBL/GenBank/DDBJ databases">
        <title>Host preference determinants of Valsa canker pathogens revealed by comparative genomics.</title>
        <authorList>
            <person name="Yin Z."/>
            <person name="Huang L."/>
        </authorList>
    </citation>
    <scope>NUCLEOTIDE SEQUENCE [LARGE SCALE GENOMIC DNA]</scope>
    <source>
        <strain evidence="3 4">03-1</strain>
    </source>
</reference>
<evidence type="ECO:0000313" key="3">
    <source>
        <dbReference type="EMBL" id="ROV88970.1"/>
    </source>
</evidence>
<keyword evidence="2" id="KW-0812">Transmembrane</keyword>
<feature type="compositionally biased region" description="Polar residues" evidence="1">
    <location>
        <begin position="147"/>
        <end position="163"/>
    </location>
</feature>
<evidence type="ECO:0000256" key="1">
    <source>
        <dbReference type="SAM" id="MobiDB-lite"/>
    </source>
</evidence>
<proteinExistence type="predicted"/>
<comment type="caution">
    <text evidence="3">The sequence shown here is derived from an EMBL/GenBank/DDBJ whole genome shotgun (WGS) entry which is preliminary data.</text>
</comment>
<feature type="region of interest" description="Disordered" evidence="1">
    <location>
        <begin position="1"/>
        <end position="23"/>
    </location>
</feature>
<evidence type="ECO:0000256" key="2">
    <source>
        <dbReference type="SAM" id="Phobius"/>
    </source>
</evidence>
<feature type="compositionally biased region" description="Low complexity" evidence="1">
    <location>
        <begin position="394"/>
        <end position="403"/>
    </location>
</feature>
<evidence type="ECO:0000313" key="4">
    <source>
        <dbReference type="Proteomes" id="UP000283895"/>
    </source>
</evidence>
<feature type="region of interest" description="Disordered" evidence="1">
    <location>
        <begin position="60"/>
        <end position="82"/>
    </location>
</feature>
<feature type="region of interest" description="Disordered" evidence="1">
    <location>
        <begin position="320"/>
        <end position="356"/>
    </location>
</feature>
<keyword evidence="4" id="KW-1185">Reference proteome</keyword>
<dbReference type="Proteomes" id="UP000283895">
    <property type="component" value="Unassembled WGS sequence"/>
</dbReference>
<dbReference type="EMBL" id="LKEA01000074">
    <property type="protein sequence ID" value="ROV88970.1"/>
    <property type="molecule type" value="Genomic_DNA"/>
</dbReference>
<feature type="region of interest" description="Disordered" evidence="1">
    <location>
        <begin position="241"/>
        <end position="260"/>
    </location>
</feature>
<dbReference type="OrthoDB" id="5243767at2759"/>